<feature type="transmembrane region" description="Helical" evidence="1">
    <location>
        <begin position="195"/>
        <end position="220"/>
    </location>
</feature>
<feature type="transmembrane region" description="Helical" evidence="1">
    <location>
        <begin position="166"/>
        <end position="189"/>
    </location>
</feature>
<dbReference type="AlphaFoldDB" id="A0A4R2QLI1"/>
<feature type="transmembrane region" description="Helical" evidence="1">
    <location>
        <begin position="59"/>
        <end position="76"/>
    </location>
</feature>
<dbReference type="Proteomes" id="UP000294911">
    <property type="component" value="Unassembled WGS sequence"/>
</dbReference>
<proteinExistence type="predicted"/>
<evidence type="ECO:0000313" key="3">
    <source>
        <dbReference type="Proteomes" id="UP000294911"/>
    </source>
</evidence>
<accession>A0A4R2QLI1</accession>
<dbReference type="EMBL" id="SLXQ01000011">
    <property type="protein sequence ID" value="TCP47891.1"/>
    <property type="molecule type" value="Genomic_DNA"/>
</dbReference>
<protein>
    <submittedName>
        <fullName evidence="2">Uncharacterized protein</fullName>
    </submittedName>
</protein>
<name>A0A4R2QLI1_9PSEU</name>
<feature type="transmembrane region" description="Helical" evidence="1">
    <location>
        <begin position="135"/>
        <end position="154"/>
    </location>
</feature>
<feature type="transmembrane region" description="Helical" evidence="1">
    <location>
        <begin position="25"/>
        <end position="47"/>
    </location>
</feature>
<gene>
    <name evidence="2" type="ORF">EV191_11196</name>
</gene>
<sequence length="596" mass="62128">MVPVREKFMHHETPSATGSADVDGIVLLVRLFLLLGSALLAGFGLWRPLVGSMSGGARRALYVGSWAVAVLALVSIPLVDAQVLVAGAHAVLALAIPLVSRWPSLARWLSAALLVLVVVETALGRSGVEFAADTVYVVSAACWFGVTIVTWLVPADDGHRATLRPVPIALTLGMLLLAAGVIQLLLSGLAFDRRLFATVAGWAVLTVVLAPGLALAVIAVHARHTADSTSLVFRRAVPAVLIGFLAWTTFAAMPPPAPLPVAGVPVLANAELDERSVPVLISPHRPGRNLVHLPTGSGTSVSVEDAEGGRVEVTRRPGAQGWWAEVDLPAGRSSLVLHTDSTDATVEVDTGQAAGLPTAAGVDGPECAMAALGGVLDDGALELDECPADRLAQTDVVALRQLVDFLAARDVTAIRLDTDDSARGAAAAARVRAAAARHGLRLTDRVEPDAALVVVSGWESAFEVLREASAAQREEPAYTHGVYLAPWLLHGPIVKQVVGAGVPLSFDPREPMAVQYTVEVASAFASSPSPAGFQRWLAARQQYVRDDVRIFSTAQVNVMPMNPGEPHAPGMPMSGGGAGLWISGGTVVPVTAPLEP</sequence>
<reference evidence="2 3" key="1">
    <citation type="submission" date="2019-03" db="EMBL/GenBank/DDBJ databases">
        <title>Genomic Encyclopedia of Type Strains, Phase IV (KMG-IV): sequencing the most valuable type-strain genomes for metagenomic binning, comparative biology and taxonomic classification.</title>
        <authorList>
            <person name="Goeker M."/>
        </authorList>
    </citation>
    <scope>NUCLEOTIDE SEQUENCE [LARGE SCALE GENOMIC DNA]</scope>
    <source>
        <strain evidence="2 3">DSM 45765</strain>
    </source>
</reference>
<organism evidence="2 3">
    <name type="scientific">Tamaricihabitans halophyticus</name>
    <dbReference type="NCBI Taxonomy" id="1262583"/>
    <lineage>
        <taxon>Bacteria</taxon>
        <taxon>Bacillati</taxon>
        <taxon>Actinomycetota</taxon>
        <taxon>Actinomycetes</taxon>
        <taxon>Pseudonocardiales</taxon>
        <taxon>Pseudonocardiaceae</taxon>
        <taxon>Tamaricihabitans</taxon>
    </lineage>
</organism>
<feature type="transmembrane region" description="Helical" evidence="1">
    <location>
        <begin position="106"/>
        <end position="123"/>
    </location>
</feature>
<evidence type="ECO:0000313" key="2">
    <source>
        <dbReference type="EMBL" id="TCP47891.1"/>
    </source>
</evidence>
<evidence type="ECO:0000256" key="1">
    <source>
        <dbReference type="SAM" id="Phobius"/>
    </source>
</evidence>
<feature type="transmembrane region" description="Helical" evidence="1">
    <location>
        <begin position="82"/>
        <end position="99"/>
    </location>
</feature>
<keyword evidence="1" id="KW-0472">Membrane</keyword>
<keyword evidence="1" id="KW-1133">Transmembrane helix</keyword>
<keyword evidence="1" id="KW-0812">Transmembrane</keyword>
<feature type="transmembrane region" description="Helical" evidence="1">
    <location>
        <begin position="232"/>
        <end position="253"/>
    </location>
</feature>
<keyword evidence="3" id="KW-1185">Reference proteome</keyword>
<comment type="caution">
    <text evidence="2">The sequence shown here is derived from an EMBL/GenBank/DDBJ whole genome shotgun (WGS) entry which is preliminary data.</text>
</comment>